<proteinExistence type="predicted"/>
<keyword evidence="2" id="KW-1185">Reference proteome</keyword>
<comment type="caution">
    <text evidence="1">The sequence shown here is derived from an EMBL/GenBank/DDBJ whole genome shotgun (WGS) entry which is preliminary data.</text>
</comment>
<organism evidence="1 2">
    <name type="scientific">Hypoxylon rubiginosum</name>
    <dbReference type="NCBI Taxonomy" id="110542"/>
    <lineage>
        <taxon>Eukaryota</taxon>
        <taxon>Fungi</taxon>
        <taxon>Dikarya</taxon>
        <taxon>Ascomycota</taxon>
        <taxon>Pezizomycotina</taxon>
        <taxon>Sordariomycetes</taxon>
        <taxon>Xylariomycetidae</taxon>
        <taxon>Xylariales</taxon>
        <taxon>Hypoxylaceae</taxon>
        <taxon>Hypoxylon</taxon>
    </lineage>
</organism>
<evidence type="ECO:0000313" key="1">
    <source>
        <dbReference type="EMBL" id="KAI4859645.1"/>
    </source>
</evidence>
<protein>
    <submittedName>
        <fullName evidence="1">Kinase-like domain-containing protein</fullName>
    </submittedName>
</protein>
<dbReference type="EMBL" id="MU393621">
    <property type="protein sequence ID" value="KAI4859645.1"/>
    <property type="molecule type" value="Genomic_DNA"/>
</dbReference>
<reference evidence="1 2" key="1">
    <citation type="journal article" date="2022" name="New Phytol.">
        <title>Ecological generalism drives hyperdiversity of secondary metabolite gene clusters in xylarialean endophytes.</title>
        <authorList>
            <person name="Franco M.E.E."/>
            <person name="Wisecaver J.H."/>
            <person name="Arnold A.E."/>
            <person name="Ju Y.M."/>
            <person name="Slot J.C."/>
            <person name="Ahrendt S."/>
            <person name="Moore L.P."/>
            <person name="Eastman K.E."/>
            <person name="Scott K."/>
            <person name="Konkel Z."/>
            <person name="Mondo S.J."/>
            <person name="Kuo A."/>
            <person name="Hayes R.D."/>
            <person name="Haridas S."/>
            <person name="Andreopoulos B."/>
            <person name="Riley R."/>
            <person name="LaButti K."/>
            <person name="Pangilinan J."/>
            <person name="Lipzen A."/>
            <person name="Amirebrahimi M."/>
            <person name="Yan J."/>
            <person name="Adam C."/>
            <person name="Keymanesh K."/>
            <person name="Ng V."/>
            <person name="Louie K."/>
            <person name="Northen T."/>
            <person name="Drula E."/>
            <person name="Henrissat B."/>
            <person name="Hsieh H.M."/>
            <person name="Youens-Clark K."/>
            <person name="Lutzoni F."/>
            <person name="Miadlikowska J."/>
            <person name="Eastwood D.C."/>
            <person name="Hamelin R.C."/>
            <person name="Grigoriev I.V."/>
            <person name="U'Ren J.M."/>
        </authorList>
    </citation>
    <scope>NUCLEOTIDE SEQUENCE [LARGE SCALE GENOMIC DNA]</scope>
    <source>
        <strain evidence="1 2">CBS 119005</strain>
    </source>
</reference>
<sequence>MFDQEANGLEQTRGIICTRSNIRMVKAIAAIRTTQSTTTKSNFYFIFPWAEEGNLSDVWRNHHRLDLSEERITWFLKEITELSDAICALHNNNPDGNPEAPNNFGSHGDLKPENILCFLREGSEKMLYVADMGLVKFHSISTGARPEPTGTSEDTDRYLPPEEKTSLPSQEKKRSRSTDIWSLGCIFLEFVAWLLYGFEELSTWKSHFIRSTRLN</sequence>
<accession>A0ACB9YJS5</accession>
<name>A0ACB9YJS5_9PEZI</name>
<dbReference type="Proteomes" id="UP001497700">
    <property type="component" value="Unassembled WGS sequence"/>
</dbReference>
<evidence type="ECO:0000313" key="2">
    <source>
        <dbReference type="Proteomes" id="UP001497700"/>
    </source>
</evidence>
<gene>
    <name evidence="1" type="ORF">F4820DRAFT_155900</name>
</gene>